<keyword evidence="3" id="KW-1185">Reference proteome</keyword>
<feature type="compositionally biased region" description="Acidic residues" evidence="1">
    <location>
        <begin position="31"/>
        <end position="46"/>
    </location>
</feature>
<dbReference type="HOGENOM" id="CLU_2833834_0_0_1"/>
<evidence type="ECO:0000313" key="3">
    <source>
        <dbReference type="Proteomes" id="UP000001070"/>
    </source>
</evidence>
<protein>
    <submittedName>
        <fullName evidence="2">GH16700</fullName>
    </submittedName>
</protein>
<gene>
    <name evidence="2" type="primary">Dgri\GH16700</name>
    <name evidence="2" type="ORF">Dgri_GH16700</name>
</gene>
<dbReference type="InParanoid" id="B4J316"/>
<proteinExistence type="predicted"/>
<sequence length="66" mass="7444">MPSHFSIDDASDFDSQFRPEVRVHGQNVSCECDDDDDDDDEDEDEESTAHFLFGTAFDSACQCAFE</sequence>
<reference evidence="2 3" key="1">
    <citation type="journal article" date="2007" name="Nature">
        <title>Evolution of genes and genomes on the Drosophila phylogeny.</title>
        <authorList>
            <consortium name="Drosophila 12 Genomes Consortium"/>
            <person name="Clark A.G."/>
            <person name="Eisen M.B."/>
            <person name="Smith D.R."/>
            <person name="Bergman C.M."/>
            <person name="Oliver B."/>
            <person name="Markow T.A."/>
            <person name="Kaufman T.C."/>
            <person name="Kellis M."/>
            <person name="Gelbart W."/>
            <person name="Iyer V.N."/>
            <person name="Pollard D.A."/>
            <person name="Sackton T.B."/>
            <person name="Larracuente A.M."/>
            <person name="Singh N.D."/>
            <person name="Abad J.P."/>
            <person name="Abt D.N."/>
            <person name="Adryan B."/>
            <person name="Aguade M."/>
            <person name="Akashi H."/>
            <person name="Anderson W.W."/>
            <person name="Aquadro C.F."/>
            <person name="Ardell D.H."/>
            <person name="Arguello R."/>
            <person name="Artieri C.G."/>
            <person name="Barbash D.A."/>
            <person name="Barker D."/>
            <person name="Barsanti P."/>
            <person name="Batterham P."/>
            <person name="Batzoglou S."/>
            <person name="Begun D."/>
            <person name="Bhutkar A."/>
            <person name="Blanco E."/>
            <person name="Bosak S.A."/>
            <person name="Bradley R.K."/>
            <person name="Brand A.D."/>
            <person name="Brent M.R."/>
            <person name="Brooks A.N."/>
            <person name="Brown R.H."/>
            <person name="Butlin R.K."/>
            <person name="Caggese C."/>
            <person name="Calvi B.R."/>
            <person name="Bernardo de Carvalho A."/>
            <person name="Caspi A."/>
            <person name="Castrezana S."/>
            <person name="Celniker S.E."/>
            <person name="Chang J.L."/>
            <person name="Chapple C."/>
            <person name="Chatterji S."/>
            <person name="Chinwalla A."/>
            <person name="Civetta A."/>
            <person name="Clifton S.W."/>
            <person name="Comeron J.M."/>
            <person name="Costello J.C."/>
            <person name="Coyne J.A."/>
            <person name="Daub J."/>
            <person name="David R.G."/>
            <person name="Delcher A.L."/>
            <person name="Delehaunty K."/>
            <person name="Do C.B."/>
            <person name="Ebling H."/>
            <person name="Edwards K."/>
            <person name="Eickbush T."/>
            <person name="Evans J.D."/>
            <person name="Filipski A."/>
            <person name="Findeiss S."/>
            <person name="Freyhult E."/>
            <person name="Fulton L."/>
            <person name="Fulton R."/>
            <person name="Garcia A.C."/>
            <person name="Gardiner A."/>
            <person name="Garfield D.A."/>
            <person name="Garvin B.E."/>
            <person name="Gibson G."/>
            <person name="Gilbert D."/>
            <person name="Gnerre S."/>
            <person name="Godfrey J."/>
            <person name="Good R."/>
            <person name="Gotea V."/>
            <person name="Gravely B."/>
            <person name="Greenberg A.J."/>
            <person name="Griffiths-Jones S."/>
            <person name="Gross S."/>
            <person name="Guigo R."/>
            <person name="Gustafson E.A."/>
            <person name="Haerty W."/>
            <person name="Hahn M.W."/>
            <person name="Halligan D.L."/>
            <person name="Halpern A.L."/>
            <person name="Halter G.M."/>
            <person name="Han M.V."/>
            <person name="Heger A."/>
            <person name="Hillier L."/>
            <person name="Hinrichs A.S."/>
            <person name="Holmes I."/>
            <person name="Hoskins R.A."/>
            <person name="Hubisz M.J."/>
            <person name="Hultmark D."/>
            <person name="Huntley M.A."/>
            <person name="Jaffe D.B."/>
            <person name="Jagadeeshan S."/>
            <person name="Jeck W.R."/>
            <person name="Johnson J."/>
            <person name="Jones C.D."/>
            <person name="Jordan W.C."/>
            <person name="Karpen G.H."/>
            <person name="Kataoka E."/>
            <person name="Keightley P.D."/>
            <person name="Kheradpour P."/>
            <person name="Kirkness E.F."/>
            <person name="Koerich L.B."/>
            <person name="Kristiansen K."/>
            <person name="Kudrna D."/>
            <person name="Kulathinal R.J."/>
            <person name="Kumar S."/>
            <person name="Kwok R."/>
            <person name="Lander E."/>
            <person name="Langley C.H."/>
            <person name="Lapoint R."/>
            <person name="Lazzaro B.P."/>
            <person name="Lee S.J."/>
            <person name="Levesque L."/>
            <person name="Li R."/>
            <person name="Lin C.F."/>
            <person name="Lin M.F."/>
            <person name="Lindblad-Toh K."/>
            <person name="Llopart A."/>
            <person name="Long M."/>
            <person name="Low L."/>
            <person name="Lozovsky E."/>
            <person name="Lu J."/>
            <person name="Luo M."/>
            <person name="Machado C.A."/>
            <person name="Makalowski W."/>
            <person name="Marzo M."/>
            <person name="Matsuda M."/>
            <person name="Matzkin L."/>
            <person name="McAllister B."/>
            <person name="McBride C.S."/>
            <person name="McKernan B."/>
            <person name="McKernan K."/>
            <person name="Mendez-Lago M."/>
            <person name="Minx P."/>
            <person name="Mollenhauer M.U."/>
            <person name="Montooth K."/>
            <person name="Mount S.M."/>
            <person name="Mu X."/>
            <person name="Myers E."/>
            <person name="Negre B."/>
            <person name="Newfeld S."/>
            <person name="Nielsen R."/>
            <person name="Noor M.A."/>
            <person name="O'Grady P."/>
            <person name="Pachter L."/>
            <person name="Papaceit M."/>
            <person name="Parisi M.J."/>
            <person name="Parisi M."/>
            <person name="Parts L."/>
            <person name="Pedersen J.S."/>
            <person name="Pesole G."/>
            <person name="Phillippy A.M."/>
            <person name="Ponting C.P."/>
            <person name="Pop M."/>
            <person name="Porcelli D."/>
            <person name="Powell J.R."/>
            <person name="Prohaska S."/>
            <person name="Pruitt K."/>
            <person name="Puig M."/>
            <person name="Quesneville H."/>
            <person name="Ram K.R."/>
            <person name="Rand D."/>
            <person name="Rasmussen M.D."/>
            <person name="Reed L.K."/>
            <person name="Reenan R."/>
            <person name="Reily A."/>
            <person name="Remington K.A."/>
            <person name="Rieger T.T."/>
            <person name="Ritchie M.G."/>
            <person name="Robin C."/>
            <person name="Rogers Y.H."/>
            <person name="Rohde C."/>
            <person name="Rozas J."/>
            <person name="Rubenfield M.J."/>
            <person name="Ruiz A."/>
            <person name="Russo S."/>
            <person name="Salzberg S.L."/>
            <person name="Sanchez-Gracia A."/>
            <person name="Saranga D.J."/>
            <person name="Sato H."/>
            <person name="Schaeffer S.W."/>
            <person name="Schatz M.C."/>
            <person name="Schlenke T."/>
            <person name="Schwartz R."/>
            <person name="Segarra C."/>
            <person name="Singh R.S."/>
            <person name="Sirot L."/>
            <person name="Sirota M."/>
            <person name="Sisneros N.B."/>
            <person name="Smith C.D."/>
            <person name="Smith T.F."/>
            <person name="Spieth J."/>
            <person name="Stage D.E."/>
            <person name="Stark A."/>
            <person name="Stephan W."/>
            <person name="Strausberg R.L."/>
            <person name="Strempel S."/>
            <person name="Sturgill D."/>
            <person name="Sutton G."/>
            <person name="Sutton G.G."/>
            <person name="Tao W."/>
            <person name="Teichmann S."/>
            <person name="Tobari Y.N."/>
            <person name="Tomimura Y."/>
            <person name="Tsolas J.M."/>
            <person name="Valente V.L."/>
            <person name="Venter E."/>
            <person name="Venter J.C."/>
            <person name="Vicario S."/>
            <person name="Vieira F.G."/>
            <person name="Vilella A.J."/>
            <person name="Villasante A."/>
            <person name="Walenz B."/>
            <person name="Wang J."/>
            <person name="Wasserman M."/>
            <person name="Watts T."/>
            <person name="Wilson D."/>
            <person name="Wilson R.K."/>
            <person name="Wing R.A."/>
            <person name="Wolfner M.F."/>
            <person name="Wong A."/>
            <person name="Wong G.K."/>
            <person name="Wu C.I."/>
            <person name="Wu G."/>
            <person name="Yamamoto D."/>
            <person name="Yang H.P."/>
            <person name="Yang S.P."/>
            <person name="Yorke J.A."/>
            <person name="Yoshida K."/>
            <person name="Zdobnov E."/>
            <person name="Zhang P."/>
            <person name="Zhang Y."/>
            <person name="Zimin A.V."/>
            <person name="Baldwin J."/>
            <person name="Abdouelleil A."/>
            <person name="Abdulkadir J."/>
            <person name="Abebe A."/>
            <person name="Abera B."/>
            <person name="Abreu J."/>
            <person name="Acer S.C."/>
            <person name="Aftuck L."/>
            <person name="Alexander A."/>
            <person name="An P."/>
            <person name="Anderson E."/>
            <person name="Anderson S."/>
            <person name="Arachi H."/>
            <person name="Azer M."/>
            <person name="Bachantsang P."/>
            <person name="Barry A."/>
            <person name="Bayul T."/>
            <person name="Berlin A."/>
            <person name="Bessette D."/>
            <person name="Bloom T."/>
            <person name="Blye J."/>
            <person name="Boguslavskiy L."/>
            <person name="Bonnet C."/>
            <person name="Boukhgalter B."/>
            <person name="Bourzgui I."/>
            <person name="Brown A."/>
            <person name="Cahill P."/>
            <person name="Channer S."/>
            <person name="Cheshatsang Y."/>
            <person name="Chuda L."/>
            <person name="Citroen M."/>
            <person name="Collymore A."/>
            <person name="Cooke P."/>
            <person name="Costello M."/>
            <person name="D'Aco K."/>
            <person name="Daza R."/>
            <person name="De Haan G."/>
            <person name="DeGray S."/>
            <person name="DeMaso C."/>
            <person name="Dhargay N."/>
            <person name="Dooley K."/>
            <person name="Dooley E."/>
            <person name="Doricent M."/>
            <person name="Dorje P."/>
            <person name="Dorjee K."/>
            <person name="Dupes A."/>
            <person name="Elong R."/>
            <person name="Falk J."/>
            <person name="Farina A."/>
            <person name="Faro S."/>
            <person name="Ferguson D."/>
            <person name="Fisher S."/>
            <person name="Foley C.D."/>
            <person name="Franke A."/>
            <person name="Friedrich D."/>
            <person name="Gadbois L."/>
            <person name="Gearin G."/>
            <person name="Gearin C.R."/>
            <person name="Giannoukos G."/>
            <person name="Goode T."/>
            <person name="Graham J."/>
            <person name="Grandbois E."/>
            <person name="Grewal S."/>
            <person name="Gyaltsen K."/>
            <person name="Hafez N."/>
            <person name="Hagos B."/>
            <person name="Hall J."/>
            <person name="Henson C."/>
            <person name="Hollinger A."/>
            <person name="Honan T."/>
            <person name="Huard M.D."/>
            <person name="Hughes L."/>
            <person name="Hurhula B."/>
            <person name="Husby M.E."/>
            <person name="Kamat A."/>
            <person name="Kanga B."/>
            <person name="Kashin S."/>
            <person name="Khazanovich D."/>
            <person name="Kisner P."/>
            <person name="Lance K."/>
            <person name="Lara M."/>
            <person name="Lee W."/>
            <person name="Lennon N."/>
            <person name="Letendre F."/>
            <person name="LeVine R."/>
            <person name="Lipovsky A."/>
            <person name="Liu X."/>
            <person name="Liu J."/>
            <person name="Liu S."/>
            <person name="Lokyitsang T."/>
            <person name="Lokyitsang Y."/>
            <person name="Lubonja R."/>
            <person name="Lui A."/>
            <person name="MacDonald P."/>
            <person name="Magnisalis V."/>
            <person name="Maru K."/>
            <person name="Matthews C."/>
            <person name="McCusker W."/>
            <person name="McDonough S."/>
            <person name="Mehta T."/>
            <person name="Meldrim J."/>
            <person name="Meneus L."/>
            <person name="Mihai O."/>
            <person name="Mihalev A."/>
            <person name="Mihova T."/>
            <person name="Mittelman R."/>
            <person name="Mlenga V."/>
            <person name="Montmayeur A."/>
            <person name="Mulrain L."/>
            <person name="Navidi A."/>
            <person name="Naylor J."/>
            <person name="Negash T."/>
            <person name="Nguyen T."/>
            <person name="Nguyen N."/>
            <person name="Nicol R."/>
            <person name="Norbu C."/>
            <person name="Norbu N."/>
            <person name="Novod N."/>
            <person name="O'Neill B."/>
            <person name="Osman S."/>
            <person name="Markiewicz E."/>
            <person name="Oyono O.L."/>
            <person name="Patti C."/>
            <person name="Phunkhang P."/>
            <person name="Pierre F."/>
            <person name="Priest M."/>
            <person name="Raghuraman S."/>
            <person name="Rege F."/>
            <person name="Reyes R."/>
            <person name="Rise C."/>
            <person name="Rogov P."/>
            <person name="Ross K."/>
            <person name="Ryan E."/>
            <person name="Settipalli S."/>
            <person name="Shea T."/>
            <person name="Sherpa N."/>
            <person name="Shi L."/>
            <person name="Shih D."/>
            <person name="Sparrow T."/>
            <person name="Spaulding J."/>
            <person name="Stalker J."/>
            <person name="Stange-Thomann N."/>
            <person name="Stavropoulos S."/>
            <person name="Stone C."/>
            <person name="Strader C."/>
            <person name="Tesfaye S."/>
            <person name="Thomson T."/>
            <person name="Thoulutsang Y."/>
            <person name="Thoulutsang D."/>
            <person name="Topham K."/>
            <person name="Topping I."/>
            <person name="Tsamla T."/>
            <person name="Vassiliev H."/>
            <person name="Vo A."/>
            <person name="Wangchuk T."/>
            <person name="Wangdi T."/>
            <person name="Weiand M."/>
            <person name="Wilkinson J."/>
            <person name="Wilson A."/>
            <person name="Yadav S."/>
            <person name="Young G."/>
            <person name="Yu Q."/>
            <person name="Zembek L."/>
            <person name="Zhong D."/>
            <person name="Zimmer A."/>
            <person name="Zwirko Z."/>
            <person name="Jaffe D.B."/>
            <person name="Alvarez P."/>
            <person name="Brockman W."/>
            <person name="Butler J."/>
            <person name="Chin C."/>
            <person name="Gnerre S."/>
            <person name="Grabherr M."/>
            <person name="Kleber M."/>
            <person name="Mauceli E."/>
            <person name="MacCallum I."/>
        </authorList>
    </citation>
    <scope>NUCLEOTIDE SEQUENCE [LARGE SCALE GENOMIC DNA]</scope>
    <source>
        <strain evidence="3">Tucson 15287-2541.00</strain>
    </source>
</reference>
<dbReference type="Proteomes" id="UP000001070">
    <property type="component" value="Unassembled WGS sequence"/>
</dbReference>
<name>B4J316_DROGR</name>
<dbReference type="EMBL" id="CH916366">
    <property type="protein sequence ID" value="EDV97186.1"/>
    <property type="molecule type" value="Genomic_DNA"/>
</dbReference>
<evidence type="ECO:0000313" key="2">
    <source>
        <dbReference type="EMBL" id="EDV97186.1"/>
    </source>
</evidence>
<organism evidence="3">
    <name type="scientific">Drosophila grimshawi</name>
    <name type="common">Hawaiian fruit fly</name>
    <name type="synonym">Idiomyia grimshawi</name>
    <dbReference type="NCBI Taxonomy" id="7222"/>
    <lineage>
        <taxon>Eukaryota</taxon>
        <taxon>Metazoa</taxon>
        <taxon>Ecdysozoa</taxon>
        <taxon>Arthropoda</taxon>
        <taxon>Hexapoda</taxon>
        <taxon>Insecta</taxon>
        <taxon>Pterygota</taxon>
        <taxon>Neoptera</taxon>
        <taxon>Endopterygota</taxon>
        <taxon>Diptera</taxon>
        <taxon>Brachycera</taxon>
        <taxon>Muscomorpha</taxon>
        <taxon>Ephydroidea</taxon>
        <taxon>Drosophilidae</taxon>
        <taxon>Drosophila</taxon>
        <taxon>Hawaiian Drosophila</taxon>
    </lineage>
</organism>
<dbReference type="AlphaFoldDB" id="B4J316"/>
<evidence type="ECO:0000256" key="1">
    <source>
        <dbReference type="SAM" id="MobiDB-lite"/>
    </source>
</evidence>
<accession>B4J316</accession>
<feature type="region of interest" description="Disordered" evidence="1">
    <location>
        <begin position="28"/>
        <end position="47"/>
    </location>
</feature>